<dbReference type="GO" id="GO:0007129">
    <property type="term" value="P:homologous chromosome pairing at meiosis"/>
    <property type="evidence" value="ECO:0007669"/>
    <property type="project" value="TreeGrafter"/>
</dbReference>
<dbReference type="GO" id="GO:0006310">
    <property type="term" value="P:DNA recombination"/>
    <property type="evidence" value="ECO:0007669"/>
    <property type="project" value="InterPro"/>
</dbReference>
<dbReference type="PANTHER" id="PTHR28575:SF1">
    <property type="entry name" value="MEIOSIS-SPECIFIC PROTEIN MEI4"/>
    <property type="match status" value="1"/>
</dbReference>
<protein>
    <submittedName>
        <fullName evidence="4">Meiosis-specific protein MEI4 isoform X1</fullName>
    </submittedName>
</protein>
<dbReference type="AlphaFoldDB" id="A0A6P7LSD6"/>
<keyword evidence="1" id="KW-0469">Meiosis</keyword>
<accession>A0A6P7LSD6</accession>
<dbReference type="Proteomes" id="UP000515150">
    <property type="component" value="Chromosome 24"/>
</dbReference>
<evidence type="ECO:0000256" key="1">
    <source>
        <dbReference type="ARBA" id="ARBA00023254"/>
    </source>
</evidence>
<sequence>MDSEQGTFTASGPVQRFFLKVRVAVALAIIRSRPRGVSGRAHAEALAAELSGREGGWRTEVQLLRQEVLRLRQEVLIARLSRSEAGADDTPEAGSQDLFGPEGLVHADSDTPDLSLQDLVSAVTSPQPPVCAAMHPHVHFLQRLCSLQRVGGRNQGLEALWFSPDGEAGSVLVDSLCRLLDSVVRTCGGPPLGFHDPVPQACRVAAQAMDLFCSQRLPSVELKKHVEESLRELTVMLLHSNQPSRAAEELTPCLMTLGSSSLSKSFLIGHLLSQLSALAHGLWQAFQQEPGTSSLEAFPLDQYQNSTYLFGILEVLLQNPEVPSRLEVETEQMGFLSHLEQRVFLLSDEFPLFCIAMWRIGRLLRE</sequence>
<dbReference type="GO" id="GO:0042138">
    <property type="term" value="P:meiotic DNA double-strand break formation"/>
    <property type="evidence" value="ECO:0007669"/>
    <property type="project" value="InterPro"/>
</dbReference>
<organism evidence="3 4">
    <name type="scientific">Betta splendens</name>
    <name type="common">Siamese fighting fish</name>
    <dbReference type="NCBI Taxonomy" id="158456"/>
    <lineage>
        <taxon>Eukaryota</taxon>
        <taxon>Metazoa</taxon>
        <taxon>Chordata</taxon>
        <taxon>Craniata</taxon>
        <taxon>Vertebrata</taxon>
        <taxon>Euteleostomi</taxon>
        <taxon>Actinopterygii</taxon>
        <taxon>Neopterygii</taxon>
        <taxon>Teleostei</taxon>
        <taxon>Neoteleostei</taxon>
        <taxon>Acanthomorphata</taxon>
        <taxon>Anabantaria</taxon>
        <taxon>Anabantiformes</taxon>
        <taxon>Anabantoidei</taxon>
        <taxon>Osphronemidae</taxon>
        <taxon>Betta</taxon>
    </lineage>
</organism>
<dbReference type="GO" id="GO:0000800">
    <property type="term" value="C:lateral element"/>
    <property type="evidence" value="ECO:0007669"/>
    <property type="project" value="TreeGrafter"/>
</dbReference>
<reference evidence="4" key="1">
    <citation type="submission" date="2025-08" db="UniProtKB">
        <authorList>
            <consortium name="RefSeq"/>
        </authorList>
    </citation>
    <scope>IDENTIFICATION</scope>
</reference>
<dbReference type="GO" id="GO:0007283">
    <property type="term" value="P:spermatogenesis"/>
    <property type="evidence" value="ECO:0007669"/>
    <property type="project" value="TreeGrafter"/>
</dbReference>
<dbReference type="InterPro" id="IPR025888">
    <property type="entry name" value="MEI4"/>
</dbReference>
<dbReference type="Pfam" id="PF13971">
    <property type="entry name" value="Mei4"/>
    <property type="match status" value="2"/>
</dbReference>
<gene>
    <name evidence="4" type="primary">mei4</name>
</gene>
<comment type="similarity">
    <text evidence="2">Belongs to the MEI4L family.</text>
</comment>
<dbReference type="KEGG" id="bspl:114850005"/>
<dbReference type="InParanoid" id="A0A6P7LSD6"/>
<name>A0A6P7LSD6_BETSP</name>
<dbReference type="PANTHER" id="PTHR28575">
    <property type="entry name" value="MEIOSIS-SPECIFIC PROTEIN MEI4"/>
    <property type="match status" value="1"/>
</dbReference>
<proteinExistence type="inferred from homology"/>
<evidence type="ECO:0000256" key="2">
    <source>
        <dbReference type="ARBA" id="ARBA00093453"/>
    </source>
</evidence>
<evidence type="ECO:0000313" key="4">
    <source>
        <dbReference type="RefSeq" id="XP_028997751.1"/>
    </source>
</evidence>
<dbReference type="CTD" id="101928601"/>
<dbReference type="GeneID" id="114850005"/>
<dbReference type="RefSeq" id="XP_028997751.1">
    <property type="nucleotide sequence ID" value="XM_029141918.3"/>
</dbReference>
<evidence type="ECO:0000313" key="3">
    <source>
        <dbReference type="Proteomes" id="UP000515150"/>
    </source>
</evidence>
<dbReference type="GO" id="GO:0048477">
    <property type="term" value="P:oogenesis"/>
    <property type="evidence" value="ECO:0007669"/>
    <property type="project" value="TreeGrafter"/>
</dbReference>
<keyword evidence="3" id="KW-1185">Reference proteome</keyword>
<dbReference type="OrthoDB" id="6351423at2759"/>
<dbReference type="FunCoup" id="A0A6P7LSD6">
    <property type="interactions" value="787"/>
</dbReference>